<dbReference type="InterPro" id="IPR041679">
    <property type="entry name" value="DNA2/NAM7-like_C"/>
</dbReference>
<evidence type="ECO:0000256" key="7">
    <source>
        <dbReference type="ARBA" id="ARBA00023242"/>
    </source>
</evidence>
<dbReference type="STRING" id="5486.A0A367XWF6"/>
<dbReference type="CDD" id="cd21408">
    <property type="entry name" value="1B_Sen1p-like"/>
    <property type="match status" value="1"/>
</dbReference>
<dbReference type="InterPro" id="IPR056474">
    <property type="entry name" value="SEN1_barrel"/>
</dbReference>
<proteinExistence type="inferred from homology"/>
<feature type="domain" description="Helicase SEN1 beta-barrel" evidence="13">
    <location>
        <begin position="1179"/>
        <end position="1288"/>
    </location>
</feature>
<dbReference type="FunFam" id="3.40.50.300:FF:001152">
    <property type="entry name" value="tRNA-splicing endonuclease, putative"/>
    <property type="match status" value="1"/>
</dbReference>
<feature type="compositionally biased region" description="Low complexity" evidence="9">
    <location>
        <begin position="1950"/>
        <end position="1960"/>
    </location>
</feature>
<feature type="compositionally biased region" description="Basic residues" evidence="9">
    <location>
        <begin position="1967"/>
        <end position="1979"/>
    </location>
</feature>
<evidence type="ECO:0000313" key="14">
    <source>
        <dbReference type="EMBL" id="RCK57580.1"/>
    </source>
</evidence>
<protein>
    <submittedName>
        <fullName evidence="14">Helicase SEN1</fullName>
    </submittedName>
</protein>
<feature type="domain" description="DNA2/NAM7 helicase helicase" evidence="11">
    <location>
        <begin position="1338"/>
        <end position="1634"/>
    </location>
</feature>
<dbReference type="InterPro" id="IPR047187">
    <property type="entry name" value="SF1_C_Upf1"/>
</dbReference>
<dbReference type="CDD" id="cd18042">
    <property type="entry name" value="DEXXQc_SETX"/>
    <property type="match status" value="1"/>
</dbReference>
<comment type="caution">
    <text evidence="14">The sequence shown here is derived from an EMBL/GenBank/DDBJ whole genome shotgun (WGS) entry which is preliminary data.</text>
</comment>
<dbReference type="OrthoDB" id="6513042at2759"/>
<dbReference type="GO" id="GO:0003678">
    <property type="term" value="F:DNA helicase activity"/>
    <property type="evidence" value="ECO:0007669"/>
    <property type="project" value="UniProtKB-ARBA"/>
</dbReference>
<comment type="similarity">
    <text evidence="2">Belongs to the DNA2/NAM7 helicase family.</text>
</comment>
<feature type="compositionally biased region" description="Polar residues" evidence="9">
    <location>
        <begin position="2060"/>
        <end position="2069"/>
    </location>
</feature>
<dbReference type="InterPro" id="IPR027417">
    <property type="entry name" value="P-loop_NTPase"/>
</dbReference>
<dbReference type="Gene3D" id="3.40.50.300">
    <property type="entry name" value="P-loop containing nucleotide triphosphate hydrolases"/>
    <property type="match status" value="2"/>
</dbReference>
<evidence type="ECO:0000256" key="6">
    <source>
        <dbReference type="ARBA" id="ARBA00022840"/>
    </source>
</evidence>
<dbReference type="GO" id="GO:0016604">
    <property type="term" value="C:nuclear body"/>
    <property type="evidence" value="ECO:0007669"/>
    <property type="project" value="TreeGrafter"/>
</dbReference>
<evidence type="ECO:0000313" key="15">
    <source>
        <dbReference type="Proteomes" id="UP000253472"/>
    </source>
</evidence>
<evidence type="ECO:0000256" key="5">
    <source>
        <dbReference type="ARBA" id="ARBA00022806"/>
    </source>
</evidence>
<keyword evidence="5 14" id="KW-0347">Helicase</keyword>
<comment type="subcellular location">
    <subcellularLocation>
        <location evidence="1">Nucleus</location>
    </subcellularLocation>
</comment>
<dbReference type="SUPFAM" id="SSF52540">
    <property type="entry name" value="P-loop containing nucleoside triphosphate hydrolases"/>
    <property type="match status" value="1"/>
</dbReference>
<dbReference type="InterPro" id="IPR041677">
    <property type="entry name" value="DNA2/NAM7_AAA_11"/>
</dbReference>
<dbReference type="FunFam" id="3.40.50.300:FF:000326">
    <property type="entry name" value="P-loop containing nucleoside triphosphate hydrolase"/>
    <property type="match status" value="1"/>
</dbReference>
<keyword evidence="15" id="KW-1185">Reference proteome</keyword>
<feature type="compositionally biased region" description="Pro residues" evidence="9">
    <location>
        <begin position="2045"/>
        <end position="2055"/>
    </location>
</feature>
<dbReference type="PANTHER" id="PTHR10887:SF495">
    <property type="entry name" value="HELICASE SENATAXIN ISOFORM X1-RELATED"/>
    <property type="match status" value="1"/>
</dbReference>
<keyword evidence="8" id="KW-0175">Coiled coil</keyword>
<feature type="compositionally biased region" description="Polar residues" evidence="9">
    <location>
        <begin position="1900"/>
        <end position="1912"/>
    </location>
</feature>
<name>A0A367XWF6_9ASCO</name>
<dbReference type="GO" id="GO:0005694">
    <property type="term" value="C:chromosome"/>
    <property type="evidence" value="ECO:0007669"/>
    <property type="project" value="UniProtKB-ARBA"/>
</dbReference>
<dbReference type="GO" id="GO:0006369">
    <property type="term" value="P:termination of RNA polymerase II transcription"/>
    <property type="evidence" value="ECO:0007669"/>
    <property type="project" value="TreeGrafter"/>
</dbReference>
<keyword evidence="6" id="KW-0067">ATP-binding</keyword>
<evidence type="ECO:0000256" key="3">
    <source>
        <dbReference type="ARBA" id="ARBA00022741"/>
    </source>
</evidence>
<feature type="region of interest" description="Disordered" evidence="9">
    <location>
        <begin position="887"/>
        <end position="911"/>
    </location>
</feature>
<evidence type="ECO:0000256" key="4">
    <source>
        <dbReference type="ARBA" id="ARBA00022801"/>
    </source>
</evidence>
<dbReference type="InterPro" id="IPR044340">
    <property type="entry name" value="Helicase_Sen1_1B_dom"/>
</dbReference>
<dbReference type="GO" id="GO:0016787">
    <property type="term" value="F:hydrolase activity"/>
    <property type="evidence" value="ECO:0007669"/>
    <property type="project" value="UniProtKB-KW"/>
</dbReference>
<feature type="region of interest" description="Disordered" evidence="9">
    <location>
        <begin position="982"/>
        <end position="1061"/>
    </location>
</feature>
<sequence>MSNQLQRIETSQPLERIKGRLKPPEFDNLVRKIAVSLMADVKDGIHKEVLKLSVAYLNKYKDNPHWFCDEYMQPIASNALIVFSLGGTPVIENLKAGIARSLTSCPNCLVGFAEGKAMVRSRFLVQNRTPVPNVNEFLNTISNWEVKSLTPILDELLLLFNSVESHSGALVVCVYWCMTNPDLLRNHPDVREKYGRISQGLQRIDRLPTPQDLLPGLFYVLLEGDTEQQHWGNKWIESLRQNQEYFRQQPLLELVIVEFSKHLYRVQRDGYFSVYYAGKFWDNLDVIIDVISDEALISRLNTPQDIMVMSEYIKVQFVSLISVLCKHILSRLAMQIPSIFKVFYKLLLRLKTEFWLLAEGFKFELLLNEILGDPEYSKQLLTVPDSEVSTLTAWISPLRESLSALHRVRAATRIGPFFLGQTQVSESIRIQRVNKLHELGCQNLSVAFDDAGLNDIRVYGPGTEIPLHDALELRGKIEYDANAIIRAAISSVGDASSRQLLCQCLYYDMLLLVNSTRILLDGEKLTIFDCFPVLWECAYKLNLRSNVTLVKAVIAGFAPMVQAVMFEEVKADSIMREQIGARKRHNQNMEAITKSQKKIFEFFGLIDQKHIQEIVTDSACAQAIWACIFSPLVSQAALDFINEVYSAGGRLETFRECLSTNLQLSLNAITINVHILTELKSYEPTPKAVRIIMDIIQALADPVDSALTSSNVKCDLELMSLWQRTWLFLIMIFTTTPAWSNQYHLERMVEFTRDTLDLCHLLLDSFRVIVDYFETSFNANWLRRFFEVFMEAFPRLISWLRLGDATLLNLCVDLVLKGFDLALEEKFLVDDLIIEEVVKYGNGKKASKLSDPQKSSLLNKAKELNEDIIERFEAADNVKKKQLQITNASASGGPASMKPEPTTTTTSKVATTTASRPYSIDDNLDEIQEIPAEVFRQKYEQEDVKQQDLTRFFKFAKTAPSAPPPKVIKGTNSIDNLRNKLQQSRSSLSPPPTLKFNPAPPRPPGFNHTFAKPPAINPAPPRPAGFNPKKPAHDISVPSKRIKKKIGNGDSSSDEEEPDADFSDLFVEKKKKAPKITQLDLGMRSLEHNAYNKRRKQISEEEQAKERLRLRLNVNLKPLYSHVLKWNYNSSDDYPSRDRHMYQQIKDTYADVNDYVKVTEPLLMLECWQAMQSAKKTVQEKPFDLLVGTRALVDGFFDVFASMEKAVLQDRKITETDLIVLAIKMEGITNDSEIRDYMKNPNTLTCLAKVREIKYTNNEHCDLTLRVFPSGPMVGALAPKSVVSAMRVMQMVTIEREYSSLKGLQYYDLVDSIILATPNKPIEISDEDAERMRRVYRVNDSQAKAIMGTYKSDGFSLIQGPPGTGKTKTILGIVGYSLSHQRSSKTIDIPGTETSGTPRSTPTPPPPSSSSTTQTKGKILICAPSNAAVDELVLRLRDGVINSAGQHMPLNVVRLGRSDAINAAVRDLTLEELVDQRLNESKNDVRIDPNIAKELTRYTNERKELRQKLVTEAISDEEIKKIEDAIKEVLTKRSQLAQQLDQQREKANIAARAKETNRRNIQNQILSEAQVLCATLSGSAHDLVANLAVQFDQVIIDEACQCLELSAIIPLRYGCKKCIMVGDPNQLPPTVLSQAAASYNYEQSLFVRMQKNHPESIYMLDVQYRMNPMISQFPSAEFYNSKLKDGEGMLELNTRPWHKHDPLTPYRFFDISSKHQKNALTQSLFNRDEAVVALELSEALMKYLPDSEFVGKIGIISPYKEQVRTIKQVFIGKFGKGILNEIDFNTVDGFQGQEKEIIIMSCVRASETGNVGFLSDFRRMNVALTRAKTTLWILGNEDSLRRDPVWNRLLTNATERKCISKAHPGFLADLNQKRKNPDNNNKNQKKKAKHNPKPEAASTGERNVQAIRNNTAKPAPRPTSGGYLPIRNDQARLAKNDQEPKKNKNDQQKQQKNAPPKKLNSLAVPTKRPRAPKEKKKKGGQQPNQPQEDAPKPYVHQPKPVEAAPQAYSHQPKPQHDSIPGPTRSGTIARPPSASNNSRGASPAPAQPVQPPARPTQPQGLANNSTNSGPVPARKPTPSSSGVVKPPPNLFIPRKRK</sequence>
<feature type="region of interest" description="Disordered" evidence="9">
    <location>
        <begin position="1384"/>
        <end position="1415"/>
    </location>
</feature>
<dbReference type="GO" id="GO:0001147">
    <property type="term" value="F:transcription termination site sequence-specific DNA binding"/>
    <property type="evidence" value="ECO:0007669"/>
    <property type="project" value="TreeGrafter"/>
</dbReference>
<dbReference type="EMBL" id="QLNQ01000028">
    <property type="protein sequence ID" value="RCK57580.1"/>
    <property type="molecule type" value="Genomic_DNA"/>
</dbReference>
<keyword evidence="7" id="KW-0539">Nucleus</keyword>
<feature type="region of interest" description="Disordered" evidence="9">
    <location>
        <begin position="1865"/>
        <end position="2097"/>
    </location>
</feature>
<keyword evidence="4" id="KW-0378">Hydrolase</keyword>
<feature type="domain" description="DNA2/NAM7 helicase-like C-terminal" evidence="12">
    <location>
        <begin position="1641"/>
        <end position="1837"/>
    </location>
</feature>
<dbReference type="GO" id="GO:0005524">
    <property type="term" value="F:ATP binding"/>
    <property type="evidence" value="ECO:0007669"/>
    <property type="project" value="UniProtKB-KW"/>
</dbReference>
<feature type="compositionally biased region" description="Low complexity" evidence="9">
    <location>
        <begin position="1390"/>
        <end position="1400"/>
    </location>
</feature>
<dbReference type="Pfam" id="PF23576">
    <property type="entry name" value="SEN1_barrel"/>
    <property type="match status" value="1"/>
</dbReference>
<organism evidence="14 15">
    <name type="scientific">Candida viswanathii</name>
    <dbReference type="NCBI Taxonomy" id="5486"/>
    <lineage>
        <taxon>Eukaryota</taxon>
        <taxon>Fungi</taxon>
        <taxon>Dikarya</taxon>
        <taxon>Ascomycota</taxon>
        <taxon>Saccharomycotina</taxon>
        <taxon>Pichiomycetes</taxon>
        <taxon>Debaryomycetaceae</taxon>
        <taxon>Candida/Lodderomyces clade</taxon>
        <taxon>Candida</taxon>
    </lineage>
</organism>
<dbReference type="PANTHER" id="PTHR10887">
    <property type="entry name" value="DNA2/NAM7 HELICASE FAMILY"/>
    <property type="match status" value="1"/>
</dbReference>
<dbReference type="Pfam" id="PF13086">
    <property type="entry name" value="AAA_11"/>
    <property type="match status" value="1"/>
</dbReference>
<dbReference type="Pfam" id="PF12726">
    <property type="entry name" value="SEN1_N"/>
    <property type="match status" value="1"/>
</dbReference>
<dbReference type="CDD" id="cd18808">
    <property type="entry name" value="SF1_C_Upf1"/>
    <property type="match status" value="1"/>
</dbReference>
<feature type="compositionally biased region" description="Basic and acidic residues" evidence="9">
    <location>
        <begin position="1929"/>
        <end position="1949"/>
    </location>
</feature>
<evidence type="ECO:0000259" key="13">
    <source>
        <dbReference type="Pfam" id="PF23576"/>
    </source>
</evidence>
<feature type="domain" description="Helicase Sen1 N-terminal" evidence="10">
    <location>
        <begin position="95"/>
        <end position="812"/>
    </location>
</feature>
<feature type="compositionally biased region" description="Acidic residues" evidence="9">
    <location>
        <begin position="1052"/>
        <end position="1061"/>
    </location>
</feature>
<evidence type="ECO:0000256" key="9">
    <source>
        <dbReference type="SAM" id="MobiDB-lite"/>
    </source>
</evidence>
<accession>A0A367XWF6</accession>
<evidence type="ECO:0000259" key="10">
    <source>
        <dbReference type="Pfam" id="PF12726"/>
    </source>
</evidence>
<feature type="coiled-coil region" evidence="8">
    <location>
        <begin position="1519"/>
        <end position="1564"/>
    </location>
</feature>
<feature type="compositionally biased region" description="Low complexity" evidence="9">
    <location>
        <begin position="902"/>
        <end position="911"/>
    </location>
</feature>
<reference evidence="14 15" key="1">
    <citation type="submission" date="2018-06" db="EMBL/GenBank/DDBJ databases">
        <title>Whole genome sequencing of Candida tropicalis (genome annotated by CSBL at Korea University).</title>
        <authorList>
            <person name="Ahn J."/>
        </authorList>
    </citation>
    <scope>NUCLEOTIDE SEQUENCE [LARGE SCALE GENOMIC DNA]</scope>
    <source>
        <strain evidence="14 15">ATCC 20962</strain>
    </source>
</reference>
<dbReference type="InterPro" id="IPR045055">
    <property type="entry name" value="DNA2/NAM7-like"/>
</dbReference>
<keyword evidence="3" id="KW-0547">Nucleotide-binding</keyword>
<gene>
    <name evidence="14" type="primary">SEN1_1</name>
    <name evidence="14" type="ORF">Cantr_06445</name>
</gene>
<dbReference type="Proteomes" id="UP000253472">
    <property type="component" value="Unassembled WGS sequence"/>
</dbReference>
<dbReference type="Pfam" id="PF13087">
    <property type="entry name" value="AAA_12"/>
    <property type="match status" value="1"/>
</dbReference>
<feature type="compositionally biased region" description="Pro residues" evidence="9">
    <location>
        <begin position="989"/>
        <end position="1004"/>
    </location>
</feature>
<evidence type="ECO:0000256" key="1">
    <source>
        <dbReference type="ARBA" id="ARBA00004123"/>
    </source>
</evidence>
<evidence type="ECO:0000256" key="2">
    <source>
        <dbReference type="ARBA" id="ARBA00007913"/>
    </source>
</evidence>
<dbReference type="InterPro" id="IPR024481">
    <property type="entry name" value="Helicase_Sen1_N"/>
</dbReference>
<evidence type="ECO:0000259" key="11">
    <source>
        <dbReference type="Pfam" id="PF13086"/>
    </source>
</evidence>
<evidence type="ECO:0000256" key="8">
    <source>
        <dbReference type="SAM" id="Coils"/>
    </source>
</evidence>
<evidence type="ECO:0000259" key="12">
    <source>
        <dbReference type="Pfam" id="PF13087"/>
    </source>
</evidence>